<keyword evidence="6" id="KW-1185">Reference proteome</keyword>
<dbReference type="SUPFAM" id="SSF55729">
    <property type="entry name" value="Acyl-CoA N-acyltransferases (Nat)"/>
    <property type="match status" value="1"/>
</dbReference>
<dbReference type="EC" id="2.3.1.267" evidence="5"/>
<feature type="domain" description="N-acetyltransferase" evidence="4">
    <location>
        <begin position="23"/>
        <end position="174"/>
    </location>
</feature>
<keyword evidence="5" id="KW-0687">Ribonucleoprotein</keyword>
<name>A0ABU3FYY7_9GAMM</name>
<dbReference type="InterPro" id="IPR051531">
    <property type="entry name" value="N-acetyltransferase"/>
</dbReference>
<dbReference type="RefSeq" id="WP_311899003.1">
    <property type="nucleotide sequence ID" value="NZ_JAUOES010000007.1"/>
</dbReference>
<evidence type="ECO:0000313" key="6">
    <source>
        <dbReference type="Proteomes" id="UP001249505"/>
    </source>
</evidence>
<dbReference type="PANTHER" id="PTHR43792:SF8">
    <property type="entry name" value="[RIBOSOMAL PROTEIN US5]-ALANINE N-ACETYLTRANSFERASE"/>
    <property type="match status" value="1"/>
</dbReference>
<keyword evidence="2 5" id="KW-0012">Acyltransferase</keyword>
<dbReference type="GO" id="GO:0005840">
    <property type="term" value="C:ribosome"/>
    <property type="evidence" value="ECO:0007669"/>
    <property type="project" value="UniProtKB-KW"/>
</dbReference>
<sequence length="179" mass="20515">MKMIETQRSLIEVLDRDFAHLLLNYYQDNQQHLAPWEPIRGSHYLTLEYWQESLTASEQAFSNGSEFKFVALTKNRQEVIGICNFTGVTRGAFQACFLGYSISQRFEGQGLMTEILSAGIDYMFKEVGLHRIMANYMPENKRSAAVLAQLGFEKEGFARDYLMIAGLWRDHVLTAKING</sequence>
<evidence type="ECO:0000256" key="3">
    <source>
        <dbReference type="ARBA" id="ARBA00038502"/>
    </source>
</evidence>
<dbReference type="GO" id="GO:0008999">
    <property type="term" value="F:protein-N-terminal-alanine acetyltransferase activity"/>
    <property type="evidence" value="ECO:0007669"/>
    <property type="project" value="UniProtKB-EC"/>
</dbReference>
<dbReference type="PROSITE" id="PS51186">
    <property type="entry name" value="GNAT"/>
    <property type="match status" value="1"/>
</dbReference>
<protein>
    <submittedName>
        <fullName evidence="5">Ribosomal protein S5-alanine N-acetyltransferase</fullName>
        <ecNumber evidence="5">2.3.1.267</ecNumber>
    </submittedName>
</protein>
<keyword evidence="5" id="KW-0689">Ribosomal protein</keyword>
<dbReference type="PANTHER" id="PTHR43792">
    <property type="entry name" value="GNAT FAMILY, PUTATIVE (AFU_ORTHOLOGUE AFUA_3G00765)-RELATED-RELATED"/>
    <property type="match status" value="1"/>
</dbReference>
<evidence type="ECO:0000259" key="4">
    <source>
        <dbReference type="PROSITE" id="PS51186"/>
    </source>
</evidence>
<proteinExistence type="inferred from homology"/>
<evidence type="ECO:0000313" key="5">
    <source>
        <dbReference type="EMBL" id="MDT3280262.1"/>
    </source>
</evidence>
<dbReference type="Proteomes" id="UP001249505">
    <property type="component" value="Unassembled WGS sequence"/>
</dbReference>
<dbReference type="Pfam" id="PF13302">
    <property type="entry name" value="Acetyltransf_3"/>
    <property type="match status" value="1"/>
</dbReference>
<gene>
    <name evidence="5" type="primary">rimJ</name>
    <name evidence="5" type="ORF">Q4Q50_08145</name>
</gene>
<comment type="similarity">
    <text evidence="3">Belongs to the acetyltransferase family. RimJ subfamily.</text>
</comment>
<evidence type="ECO:0000256" key="1">
    <source>
        <dbReference type="ARBA" id="ARBA00022679"/>
    </source>
</evidence>
<dbReference type="Gene3D" id="3.40.630.30">
    <property type="match status" value="1"/>
</dbReference>
<accession>A0ABU3FYY7</accession>
<keyword evidence="1 5" id="KW-0808">Transferase</keyword>
<dbReference type="NCBIfam" id="NF008072">
    <property type="entry name" value="PRK10809.1"/>
    <property type="match status" value="1"/>
</dbReference>
<dbReference type="InterPro" id="IPR000182">
    <property type="entry name" value="GNAT_dom"/>
</dbReference>
<reference evidence="5 6" key="1">
    <citation type="submission" date="2023-07" db="EMBL/GenBank/DDBJ databases">
        <title>Novel Shewanella species isolated from Baltic Sea sediments.</title>
        <authorList>
            <person name="Martin-Rodriguez A.J."/>
        </authorList>
    </citation>
    <scope>NUCLEOTIDE SEQUENCE [LARGE SCALE GENOMIC DNA]</scope>
    <source>
        <strain evidence="5 6">SP2S1-2</strain>
    </source>
</reference>
<evidence type="ECO:0000256" key="2">
    <source>
        <dbReference type="ARBA" id="ARBA00023315"/>
    </source>
</evidence>
<dbReference type="EMBL" id="JAUOES010000007">
    <property type="protein sequence ID" value="MDT3280262.1"/>
    <property type="molecule type" value="Genomic_DNA"/>
</dbReference>
<comment type="caution">
    <text evidence="5">The sequence shown here is derived from an EMBL/GenBank/DDBJ whole genome shotgun (WGS) entry which is preliminary data.</text>
</comment>
<dbReference type="InterPro" id="IPR016181">
    <property type="entry name" value="Acyl_CoA_acyltransferase"/>
</dbReference>
<organism evidence="5 6">
    <name type="scientific">Shewanella scandinavica</name>
    <dbReference type="NCBI Taxonomy" id="3063538"/>
    <lineage>
        <taxon>Bacteria</taxon>
        <taxon>Pseudomonadati</taxon>
        <taxon>Pseudomonadota</taxon>
        <taxon>Gammaproteobacteria</taxon>
        <taxon>Alteromonadales</taxon>
        <taxon>Shewanellaceae</taxon>
        <taxon>Shewanella</taxon>
    </lineage>
</organism>